<feature type="domain" description="Moybdenum cofactor oxidoreductase dimerisation" evidence="6">
    <location>
        <begin position="315"/>
        <end position="433"/>
    </location>
</feature>
<evidence type="ECO:0000256" key="1">
    <source>
        <dbReference type="ARBA" id="ARBA00001924"/>
    </source>
</evidence>
<dbReference type="Proteomes" id="UP000009881">
    <property type="component" value="Unassembled WGS sequence"/>
</dbReference>
<reference evidence="7 8" key="1">
    <citation type="journal article" date="2013" name="Genome Announc.">
        <title>Draft Genome Sequence of an Alphaproteobacterium, Caenispirillum salinarum AK4(T), Isolated from a Solar Saltern.</title>
        <authorList>
            <person name="Khatri I."/>
            <person name="Singh A."/>
            <person name="Korpole S."/>
            <person name="Pinnaka A.K."/>
            <person name="Subramanian S."/>
        </authorList>
    </citation>
    <scope>NUCLEOTIDE SEQUENCE [LARGE SCALE GENOMIC DNA]</scope>
    <source>
        <strain evidence="7 8">AK4</strain>
    </source>
</reference>
<dbReference type="InterPro" id="IPR036374">
    <property type="entry name" value="OxRdtase_Mopterin-bd_sf"/>
</dbReference>
<dbReference type="InterPro" id="IPR014756">
    <property type="entry name" value="Ig_E-set"/>
</dbReference>
<evidence type="ECO:0000313" key="7">
    <source>
        <dbReference type="EMBL" id="EKV31625.1"/>
    </source>
</evidence>
<dbReference type="InterPro" id="IPR000572">
    <property type="entry name" value="OxRdtase_Mopterin-bd_dom"/>
</dbReference>
<dbReference type="OrthoDB" id="9778777at2"/>
<dbReference type="Gene3D" id="2.60.40.650">
    <property type="match status" value="1"/>
</dbReference>
<keyword evidence="8" id="KW-1185">Reference proteome</keyword>
<name>K9H0A4_9PROT</name>
<protein>
    <submittedName>
        <fullName evidence="7">Putative molybdenum containing oxidoreductase</fullName>
    </submittedName>
</protein>
<dbReference type="InterPro" id="IPR005066">
    <property type="entry name" value="MoCF_OxRdtse_dimer"/>
</dbReference>
<dbReference type="SUPFAM" id="SSF81296">
    <property type="entry name" value="E set domains"/>
    <property type="match status" value="1"/>
</dbReference>
<keyword evidence="4" id="KW-0560">Oxidoreductase</keyword>
<proteinExistence type="predicted"/>
<keyword evidence="2" id="KW-0500">Molybdenum</keyword>
<dbReference type="Pfam" id="PF03404">
    <property type="entry name" value="Mo-co_dimer"/>
    <property type="match status" value="1"/>
</dbReference>
<keyword evidence="3" id="KW-0479">Metal-binding</keyword>
<organism evidence="7 8">
    <name type="scientific">Caenispirillum salinarum AK4</name>
    <dbReference type="NCBI Taxonomy" id="1238182"/>
    <lineage>
        <taxon>Bacteria</taxon>
        <taxon>Pseudomonadati</taxon>
        <taxon>Pseudomonadota</taxon>
        <taxon>Alphaproteobacteria</taxon>
        <taxon>Rhodospirillales</taxon>
        <taxon>Novispirillaceae</taxon>
        <taxon>Caenispirillum</taxon>
    </lineage>
</organism>
<dbReference type="PRINTS" id="PR00407">
    <property type="entry name" value="EUMOPTERIN"/>
</dbReference>
<comment type="cofactor">
    <cofactor evidence="1">
        <name>Mo-molybdopterin</name>
        <dbReference type="ChEBI" id="CHEBI:71302"/>
    </cofactor>
</comment>
<dbReference type="RefSeq" id="WP_009540106.1">
    <property type="nucleotide sequence ID" value="NZ_ANHY01000006.1"/>
</dbReference>
<dbReference type="eggNOG" id="COG2041">
    <property type="taxonomic scope" value="Bacteria"/>
</dbReference>
<dbReference type="GO" id="GO:0008482">
    <property type="term" value="F:sulfite oxidase activity"/>
    <property type="evidence" value="ECO:0007669"/>
    <property type="project" value="TreeGrafter"/>
</dbReference>
<dbReference type="SUPFAM" id="SSF56524">
    <property type="entry name" value="Oxidoreductase molybdopterin-binding domain"/>
    <property type="match status" value="1"/>
</dbReference>
<dbReference type="STRING" id="1238182.C882_3998"/>
<dbReference type="GO" id="GO:0043546">
    <property type="term" value="F:molybdopterin cofactor binding"/>
    <property type="evidence" value="ECO:0007669"/>
    <property type="project" value="TreeGrafter"/>
</dbReference>
<evidence type="ECO:0000256" key="2">
    <source>
        <dbReference type="ARBA" id="ARBA00022505"/>
    </source>
</evidence>
<dbReference type="InterPro" id="IPR008335">
    <property type="entry name" value="Mopterin_OxRdtase_euk"/>
</dbReference>
<evidence type="ECO:0000256" key="3">
    <source>
        <dbReference type="ARBA" id="ARBA00022723"/>
    </source>
</evidence>
<dbReference type="PANTHER" id="PTHR19372">
    <property type="entry name" value="SULFITE REDUCTASE"/>
    <property type="match status" value="1"/>
</dbReference>
<evidence type="ECO:0000259" key="6">
    <source>
        <dbReference type="Pfam" id="PF03404"/>
    </source>
</evidence>
<evidence type="ECO:0000313" key="8">
    <source>
        <dbReference type="Proteomes" id="UP000009881"/>
    </source>
</evidence>
<evidence type="ECO:0000259" key="5">
    <source>
        <dbReference type="Pfam" id="PF00174"/>
    </source>
</evidence>
<dbReference type="CDD" id="cd02110">
    <property type="entry name" value="SO_family_Moco_dimer"/>
    <property type="match status" value="1"/>
</dbReference>
<dbReference type="GO" id="GO:0006790">
    <property type="term" value="P:sulfur compound metabolic process"/>
    <property type="evidence" value="ECO:0007669"/>
    <property type="project" value="TreeGrafter"/>
</dbReference>
<dbReference type="AlphaFoldDB" id="K9H0A4"/>
<feature type="domain" description="Oxidoreductase molybdopterin-binding" evidence="5">
    <location>
        <begin position="120"/>
        <end position="287"/>
    </location>
</feature>
<dbReference type="PATRIC" id="fig|1238182.3.peg.1660"/>
<dbReference type="PROSITE" id="PS51318">
    <property type="entry name" value="TAT"/>
    <property type="match status" value="1"/>
</dbReference>
<gene>
    <name evidence="7" type="ORF">C882_3998</name>
</gene>
<dbReference type="EMBL" id="ANHY01000006">
    <property type="protein sequence ID" value="EKV31625.1"/>
    <property type="molecule type" value="Genomic_DNA"/>
</dbReference>
<dbReference type="Gene3D" id="3.90.420.10">
    <property type="entry name" value="Oxidoreductase, molybdopterin-binding domain"/>
    <property type="match status" value="1"/>
</dbReference>
<accession>K9H0A4</accession>
<dbReference type="PANTHER" id="PTHR19372:SF7">
    <property type="entry name" value="SULFITE OXIDASE, MITOCHONDRIAL"/>
    <property type="match status" value="1"/>
</dbReference>
<comment type="caution">
    <text evidence="7">The sequence shown here is derived from an EMBL/GenBank/DDBJ whole genome shotgun (WGS) entry which is preliminary data.</text>
</comment>
<sequence length="435" mass="48122">MKIRERGLCELYQNDPERADALVFGRVADEGRRGFLRGAGLAAMGAVVGAAIPFHRNYPAGLIPAALAEDTKPFTIEGKSGLRILNDRPVNAETPAPLLDPDVTPTDRYFIRNNGLPPENTSADGWTLTIDGEVNTPMELSIDDLRNRFEVVTLKLQHECGGNGRAGFNPPASGNQWTYGAIGNAEWTGVRLRDVLQAAGLTENAKYTAHYGADSHLSGDPEKEAVSRGMPIWKAWDPHTLIAFQMNGGDLHPMNGAPLRILAPGWPGSVSQKWLTRIWVRDQVHDGQKMGPTSYRVPKYPVAPGQDVPNEAFRIIESMPVKSLITYPESGIVLPRDHRTLEVRGHAWSGDHDVKEMHVSNDFGATWVPAQLDPPPNTYSWQRWRARMAFPTQGYYEVWARATNAEGVSQPFAIAWNPKGYLNNAMHRIALRVEA</sequence>
<evidence type="ECO:0000256" key="4">
    <source>
        <dbReference type="ARBA" id="ARBA00023002"/>
    </source>
</evidence>
<dbReference type="GO" id="GO:0030151">
    <property type="term" value="F:molybdenum ion binding"/>
    <property type="evidence" value="ECO:0007669"/>
    <property type="project" value="InterPro"/>
</dbReference>
<dbReference type="Pfam" id="PF00174">
    <property type="entry name" value="Oxidored_molyb"/>
    <property type="match status" value="1"/>
</dbReference>
<dbReference type="GO" id="GO:0020037">
    <property type="term" value="F:heme binding"/>
    <property type="evidence" value="ECO:0007669"/>
    <property type="project" value="TreeGrafter"/>
</dbReference>
<dbReference type="InterPro" id="IPR006311">
    <property type="entry name" value="TAT_signal"/>
</dbReference>